<evidence type="ECO:0000313" key="8">
    <source>
        <dbReference type="EMBL" id="AAZ48682.1"/>
    </source>
</evidence>
<dbReference type="Gene3D" id="1.20.120.50">
    <property type="entry name" value="Hemerythrin-like"/>
    <property type="match status" value="1"/>
</dbReference>
<dbReference type="SUPFAM" id="SSF55073">
    <property type="entry name" value="Nucleotide cyclase"/>
    <property type="match status" value="1"/>
</dbReference>
<keyword evidence="2" id="KW-0479">Metal-binding</keyword>
<feature type="transmembrane region" description="Helical" evidence="4">
    <location>
        <begin position="67"/>
        <end position="85"/>
    </location>
</feature>
<comment type="similarity">
    <text evidence="1">Belongs to the hemerythrin family.</text>
</comment>
<keyword evidence="4" id="KW-0812">Transmembrane</keyword>
<dbReference type="InterPro" id="IPR035938">
    <property type="entry name" value="Hemerythrin-like_sf"/>
</dbReference>
<dbReference type="NCBIfam" id="TIGR02481">
    <property type="entry name" value="hemeryth_dom"/>
    <property type="match status" value="1"/>
</dbReference>
<dbReference type="eggNOG" id="COG2199">
    <property type="taxonomic scope" value="Bacteria"/>
</dbReference>
<keyword evidence="4" id="KW-0472">Membrane</keyword>
<evidence type="ECO:0000259" key="7">
    <source>
        <dbReference type="PROSITE" id="PS50887"/>
    </source>
</evidence>
<evidence type="ECO:0000256" key="1">
    <source>
        <dbReference type="ARBA" id="ARBA00010587"/>
    </source>
</evidence>
<dbReference type="NCBIfam" id="TIGR00254">
    <property type="entry name" value="GGDEF"/>
    <property type="match status" value="1"/>
</dbReference>
<evidence type="ECO:0000256" key="4">
    <source>
        <dbReference type="SAM" id="Phobius"/>
    </source>
</evidence>
<keyword evidence="4" id="KW-1133">Transmembrane helix</keyword>
<protein>
    <submittedName>
        <fullName evidence="8">PAS:GGDEF:Hemerythrin HHE cation binding region</fullName>
    </submittedName>
</protein>
<dbReference type="InterPro" id="IPR000700">
    <property type="entry name" value="PAS-assoc_C"/>
</dbReference>
<dbReference type="GO" id="GO:0003824">
    <property type="term" value="F:catalytic activity"/>
    <property type="evidence" value="ECO:0007669"/>
    <property type="project" value="UniProtKB-ARBA"/>
</dbReference>
<accession>Q478P9</accession>
<dbReference type="SUPFAM" id="SSF47188">
    <property type="entry name" value="Hemerythrin-like"/>
    <property type="match status" value="1"/>
</dbReference>
<feature type="transmembrane region" description="Helical" evidence="4">
    <location>
        <begin position="193"/>
        <end position="216"/>
    </location>
</feature>
<dbReference type="FunFam" id="3.30.70.270:FF:000001">
    <property type="entry name" value="Diguanylate cyclase domain protein"/>
    <property type="match status" value="1"/>
</dbReference>
<dbReference type="eggNOG" id="COG5000">
    <property type="taxonomic scope" value="Bacteria"/>
</dbReference>
<feature type="transmembrane region" description="Helical" evidence="4">
    <location>
        <begin position="123"/>
        <end position="143"/>
    </location>
</feature>
<organism evidence="8">
    <name type="scientific">Dechloromonas aromatica (strain RCB)</name>
    <dbReference type="NCBI Taxonomy" id="159087"/>
    <lineage>
        <taxon>Bacteria</taxon>
        <taxon>Pseudomonadati</taxon>
        <taxon>Pseudomonadota</taxon>
        <taxon>Betaproteobacteria</taxon>
        <taxon>Rhodocyclales</taxon>
        <taxon>Azonexaceae</taxon>
        <taxon>Dechloromonas</taxon>
    </lineage>
</organism>
<dbReference type="InterPro" id="IPR012827">
    <property type="entry name" value="Hemerythrin_metal-bd"/>
</dbReference>
<dbReference type="Gene3D" id="3.30.70.270">
    <property type="match status" value="1"/>
</dbReference>
<sequence length="667" mass="74618">MMSDMNSLLDIRTLILVITIVVTCRTFILGYVWKITRPYRPASYWAIGSLLISVGELLVGLRDHISPVVSILLAQCLIMTGWMSITGGISIAARHKPAWRTGGAFIALAILCTFWFLVISPDFAIRTYAASLPVIGFDLYAAFVCLRFKEGAQRATFRILAITLLAQVISNLVKTAYIGINELTQLFDARWQVGQFYVVSVITASVSTALFVLLAVQRLQEQLNAELLARREIDHSVQLAAMVYQASSEGMLVTEPDGRIISVNPAFTAISGYTQDELVGKTPRIFKSGKQEPEFYAAMWREIIATGHWKGELWNRHKDGNLSAEALSINTIRNPDGSPQRFVALYHDVTSQKQSAEVIYHQANHDQLTNLANRNHFFQQLSKELSRARRTGKRVGLLFTDLNRFKPINDQFGHEAGDTVLKTVSQRWLACVRDNDLLARIGGDEFALIICDLNDVSQTKIIARKLIATLEAPIAIGNDQSCTVGTSIGIAIYPDNAMEMDSLISVADAAMYASKSSGNNIIRLADVVASEKKNQSDWIVFESGHLVGVKKIDEQHQELVRMVNKINRAIHSRCEDASLKLMFNELVAFTEHHFSTELRFMIDFHYPETDVHDQQHQALVAQLSNLITRFEQGDELQSLQMIKDWLLRHIEHADKPLGAYLASKGAN</sequence>
<dbReference type="STRING" id="159087.Daro_3954"/>
<dbReference type="CDD" id="cd12107">
    <property type="entry name" value="Hemerythrin"/>
    <property type="match status" value="1"/>
</dbReference>
<evidence type="ECO:0000259" key="6">
    <source>
        <dbReference type="PROSITE" id="PS50113"/>
    </source>
</evidence>
<name>Q478P9_DECAR</name>
<dbReference type="SMART" id="SM00267">
    <property type="entry name" value="GGDEF"/>
    <property type="match status" value="1"/>
</dbReference>
<feature type="domain" description="PAS" evidence="5">
    <location>
        <begin position="236"/>
        <end position="282"/>
    </location>
</feature>
<dbReference type="InterPro" id="IPR000014">
    <property type="entry name" value="PAS"/>
</dbReference>
<dbReference type="GO" id="GO:0046872">
    <property type="term" value="F:metal ion binding"/>
    <property type="evidence" value="ECO:0007669"/>
    <property type="project" value="UniProtKB-KW"/>
</dbReference>
<dbReference type="InterPro" id="IPR012312">
    <property type="entry name" value="Hemerythrin-like"/>
</dbReference>
<feature type="transmembrane region" description="Helical" evidence="4">
    <location>
        <begin position="12"/>
        <end position="32"/>
    </location>
</feature>
<feature type="domain" description="GGDEF" evidence="7">
    <location>
        <begin position="393"/>
        <end position="527"/>
    </location>
</feature>
<proteinExistence type="inferred from homology"/>
<feature type="transmembrane region" description="Helical" evidence="4">
    <location>
        <begin position="155"/>
        <end position="173"/>
    </location>
</feature>
<dbReference type="InterPro" id="IPR035965">
    <property type="entry name" value="PAS-like_dom_sf"/>
</dbReference>
<dbReference type="PROSITE" id="PS50112">
    <property type="entry name" value="PAS"/>
    <property type="match status" value="1"/>
</dbReference>
<dbReference type="Pfam" id="PF00990">
    <property type="entry name" value="GGDEF"/>
    <property type="match status" value="1"/>
</dbReference>
<dbReference type="InterPro" id="IPR000160">
    <property type="entry name" value="GGDEF_dom"/>
</dbReference>
<evidence type="ECO:0000259" key="5">
    <source>
        <dbReference type="PROSITE" id="PS50112"/>
    </source>
</evidence>
<dbReference type="HOGENOM" id="CLU_411461_0_0_4"/>
<dbReference type="CDD" id="cd01949">
    <property type="entry name" value="GGDEF"/>
    <property type="match status" value="1"/>
</dbReference>
<dbReference type="eggNOG" id="COG2703">
    <property type="taxonomic scope" value="Bacteria"/>
</dbReference>
<dbReference type="CDD" id="cd00130">
    <property type="entry name" value="PAS"/>
    <property type="match status" value="1"/>
</dbReference>
<keyword evidence="3" id="KW-0408">Iron</keyword>
<dbReference type="NCBIfam" id="TIGR00229">
    <property type="entry name" value="sensory_box"/>
    <property type="match status" value="1"/>
</dbReference>
<evidence type="ECO:0000256" key="3">
    <source>
        <dbReference type="ARBA" id="ARBA00023004"/>
    </source>
</evidence>
<evidence type="ECO:0000256" key="2">
    <source>
        <dbReference type="ARBA" id="ARBA00022723"/>
    </source>
</evidence>
<dbReference type="Gene3D" id="3.30.450.20">
    <property type="entry name" value="PAS domain"/>
    <property type="match status" value="1"/>
</dbReference>
<dbReference type="NCBIfam" id="NF033749">
    <property type="entry name" value="bact_hemeryth"/>
    <property type="match status" value="1"/>
</dbReference>
<feature type="domain" description="PAC" evidence="6">
    <location>
        <begin position="309"/>
        <end position="361"/>
    </location>
</feature>
<reference evidence="8" key="1">
    <citation type="submission" date="2005-08" db="EMBL/GenBank/DDBJ databases">
        <title>Complete sequence of Dechloromonas aromatica RCB.</title>
        <authorList>
            <person name="Salinero K.K."/>
            <person name="Copeland A."/>
            <person name="Lucas S."/>
            <person name="Lapidus A."/>
            <person name="Barry K."/>
            <person name="Detter J.C."/>
            <person name="Glavina T."/>
            <person name="Hammon N."/>
            <person name="Israni S."/>
            <person name="Pitluck S."/>
            <person name="Di Bartolo G."/>
            <person name="Trong S."/>
            <person name="Schmutz J."/>
            <person name="Larimer F."/>
            <person name="Land M."/>
            <person name="Ivanova N."/>
            <person name="Richardson P."/>
        </authorList>
    </citation>
    <scope>NUCLEOTIDE SEQUENCE</scope>
    <source>
        <strain evidence="8">RCB</strain>
    </source>
</reference>
<dbReference type="SMART" id="SM00091">
    <property type="entry name" value="PAS"/>
    <property type="match status" value="1"/>
</dbReference>
<dbReference type="PROSITE" id="PS50887">
    <property type="entry name" value="GGDEF"/>
    <property type="match status" value="1"/>
</dbReference>
<dbReference type="EMBL" id="CP000089">
    <property type="protein sequence ID" value="AAZ48682.1"/>
    <property type="molecule type" value="Genomic_DNA"/>
</dbReference>
<dbReference type="OrthoDB" id="9812260at2"/>
<dbReference type="Pfam" id="PF01814">
    <property type="entry name" value="Hemerythrin"/>
    <property type="match status" value="1"/>
</dbReference>
<dbReference type="InterPro" id="IPR052163">
    <property type="entry name" value="DGC-Regulatory_Protein"/>
</dbReference>
<dbReference type="SUPFAM" id="SSF55785">
    <property type="entry name" value="PYP-like sensor domain (PAS domain)"/>
    <property type="match status" value="1"/>
</dbReference>
<dbReference type="InterPro" id="IPR029787">
    <property type="entry name" value="Nucleotide_cyclase"/>
</dbReference>
<dbReference type="InterPro" id="IPR043128">
    <property type="entry name" value="Rev_trsase/Diguanyl_cyclase"/>
</dbReference>
<gene>
    <name evidence="8" type="ordered locus">Daro_3954</name>
</gene>
<dbReference type="KEGG" id="dar:Daro_3954"/>
<dbReference type="AlphaFoldDB" id="Q478P9"/>
<dbReference type="PANTHER" id="PTHR46663:SF3">
    <property type="entry name" value="SLL0267 PROTEIN"/>
    <property type="match status" value="1"/>
</dbReference>
<dbReference type="Pfam" id="PF13426">
    <property type="entry name" value="PAS_9"/>
    <property type="match status" value="1"/>
</dbReference>
<feature type="transmembrane region" description="Helical" evidence="4">
    <location>
        <begin position="44"/>
        <end position="61"/>
    </location>
</feature>
<feature type="transmembrane region" description="Helical" evidence="4">
    <location>
        <begin position="97"/>
        <end position="117"/>
    </location>
</feature>
<dbReference type="PANTHER" id="PTHR46663">
    <property type="entry name" value="DIGUANYLATE CYCLASE DGCT-RELATED"/>
    <property type="match status" value="1"/>
</dbReference>
<dbReference type="PROSITE" id="PS50113">
    <property type="entry name" value="PAC"/>
    <property type="match status" value="1"/>
</dbReference>